<evidence type="ECO:0000313" key="3">
    <source>
        <dbReference type="EMBL" id="KAH7007955.1"/>
    </source>
</evidence>
<evidence type="ECO:0000313" key="4">
    <source>
        <dbReference type="Proteomes" id="UP000756346"/>
    </source>
</evidence>
<name>A0A9P8XP94_9PEZI</name>
<dbReference type="RefSeq" id="XP_046003743.1">
    <property type="nucleotide sequence ID" value="XM_046163382.1"/>
</dbReference>
<sequence length="162" mass="18201">MHSFHQHQVNKDKYCLSDELAIDEFRQLHRILASAASCREEAQSEAAWNALAHSPLLHHAVESSQCPQVTPFIATTARIIPALLPRNIYTGHAVGGRLVFSPSSEPLYVAESRSPKPGDRSHDQLRGKSTSIGIRIGHDNILFKVRRGNLEFRHQMRTQYGI</sequence>
<dbReference type="Pfam" id="PF20516">
    <property type="entry name" value="PDDEXK_12"/>
    <property type="match status" value="1"/>
</dbReference>
<dbReference type="Proteomes" id="UP000756346">
    <property type="component" value="Unassembled WGS sequence"/>
</dbReference>
<reference evidence="3" key="1">
    <citation type="journal article" date="2021" name="Nat. Commun.">
        <title>Genetic determinants of endophytism in the Arabidopsis root mycobiome.</title>
        <authorList>
            <person name="Mesny F."/>
            <person name="Miyauchi S."/>
            <person name="Thiergart T."/>
            <person name="Pickel B."/>
            <person name="Atanasova L."/>
            <person name="Karlsson M."/>
            <person name="Huettel B."/>
            <person name="Barry K.W."/>
            <person name="Haridas S."/>
            <person name="Chen C."/>
            <person name="Bauer D."/>
            <person name="Andreopoulos W."/>
            <person name="Pangilinan J."/>
            <person name="LaButti K."/>
            <person name="Riley R."/>
            <person name="Lipzen A."/>
            <person name="Clum A."/>
            <person name="Drula E."/>
            <person name="Henrissat B."/>
            <person name="Kohler A."/>
            <person name="Grigoriev I.V."/>
            <person name="Martin F.M."/>
            <person name="Hacquard S."/>
        </authorList>
    </citation>
    <scope>NUCLEOTIDE SEQUENCE</scope>
    <source>
        <strain evidence="3">MPI-CAGE-CH-0230</strain>
    </source>
</reference>
<feature type="compositionally biased region" description="Basic and acidic residues" evidence="1">
    <location>
        <begin position="113"/>
        <end position="126"/>
    </location>
</feature>
<dbReference type="EMBL" id="JAGTJQ010000021">
    <property type="protein sequence ID" value="KAH7007955.1"/>
    <property type="molecule type" value="Genomic_DNA"/>
</dbReference>
<evidence type="ECO:0000256" key="1">
    <source>
        <dbReference type="SAM" id="MobiDB-lite"/>
    </source>
</evidence>
<dbReference type="GeneID" id="70192928"/>
<dbReference type="OrthoDB" id="5244165at2759"/>
<dbReference type="InterPro" id="IPR046797">
    <property type="entry name" value="PDDEXK_12"/>
</dbReference>
<feature type="domain" description="PD-(D/E)XK nuclease-like" evidence="2">
    <location>
        <begin position="20"/>
        <end position="99"/>
    </location>
</feature>
<organism evidence="3 4">
    <name type="scientific">Microdochium trichocladiopsis</name>
    <dbReference type="NCBI Taxonomy" id="1682393"/>
    <lineage>
        <taxon>Eukaryota</taxon>
        <taxon>Fungi</taxon>
        <taxon>Dikarya</taxon>
        <taxon>Ascomycota</taxon>
        <taxon>Pezizomycotina</taxon>
        <taxon>Sordariomycetes</taxon>
        <taxon>Xylariomycetidae</taxon>
        <taxon>Xylariales</taxon>
        <taxon>Microdochiaceae</taxon>
        <taxon>Microdochium</taxon>
    </lineage>
</organism>
<feature type="region of interest" description="Disordered" evidence="1">
    <location>
        <begin position="109"/>
        <end position="130"/>
    </location>
</feature>
<gene>
    <name evidence="3" type="ORF">B0I36DRAFT_80472</name>
</gene>
<evidence type="ECO:0000259" key="2">
    <source>
        <dbReference type="Pfam" id="PF20516"/>
    </source>
</evidence>
<protein>
    <recommendedName>
        <fullName evidence="2">PD-(D/E)XK nuclease-like domain-containing protein</fullName>
    </recommendedName>
</protein>
<dbReference type="AlphaFoldDB" id="A0A9P8XP94"/>
<accession>A0A9P8XP94</accession>
<proteinExistence type="predicted"/>
<comment type="caution">
    <text evidence="3">The sequence shown here is derived from an EMBL/GenBank/DDBJ whole genome shotgun (WGS) entry which is preliminary data.</text>
</comment>
<keyword evidence="4" id="KW-1185">Reference proteome</keyword>